<name>A0A132NSN8_GIAIN</name>
<dbReference type="OrthoDB" id="10251294at2759"/>
<evidence type="ECO:0000256" key="1">
    <source>
        <dbReference type="SAM" id="Coils"/>
    </source>
</evidence>
<protein>
    <submittedName>
        <fullName evidence="2">Uncharacterized protein</fullName>
    </submittedName>
</protein>
<evidence type="ECO:0000313" key="2">
    <source>
        <dbReference type="EMBL" id="KWX13119.1"/>
    </source>
</evidence>
<keyword evidence="1" id="KW-0175">Coiled coil</keyword>
<proteinExistence type="predicted"/>
<evidence type="ECO:0000313" key="3">
    <source>
        <dbReference type="Proteomes" id="UP000070089"/>
    </source>
</evidence>
<dbReference type="VEuPathDB" id="GiardiaDB:QR46_2900"/>
<dbReference type="Proteomes" id="UP000070089">
    <property type="component" value="Unassembled WGS sequence"/>
</dbReference>
<dbReference type="AlphaFoldDB" id="A0A132NSN8"/>
<dbReference type="Gene3D" id="1.20.1270.60">
    <property type="entry name" value="Arfaptin homology (AH) domain/BAR domain"/>
    <property type="match status" value="1"/>
</dbReference>
<sequence length="213" mass="24028">MSAEVYELEVFKSQFKDKVDSLIALASGLQKATAGRQWPSISSLNSSYTRTIPAIAAIRNEYGLLSESHQGYCKTITADVTCSLKSLAQTYEEQGKEVLSEYRRLSKEFMQYKCIKQPDLDPPKARQILVEFTKVLEPLLDKKKQLVELYENEVKRALLRFVELTETITRQELSSIMAVRSALSAPGCPTDTNVTSEIYSVCKAITQESFQHV</sequence>
<dbReference type="InterPro" id="IPR027267">
    <property type="entry name" value="AH/BAR_dom_sf"/>
</dbReference>
<organism evidence="2 3">
    <name type="scientific">Giardia duodenalis assemblage B</name>
    <dbReference type="NCBI Taxonomy" id="1394984"/>
    <lineage>
        <taxon>Eukaryota</taxon>
        <taxon>Metamonada</taxon>
        <taxon>Diplomonadida</taxon>
        <taxon>Hexamitidae</taxon>
        <taxon>Giardiinae</taxon>
        <taxon>Giardia</taxon>
    </lineage>
</organism>
<comment type="caution">
    <text evidence="2">The sequence shown here is derived from an EMBL/GenBank/DDBJ whole genome shotgun (WGS) entry which is preliminary data.</text>
</comment>
<reference evidence="2 3" key="1">
    <citation type="journal article" date="2015" name="Mol. Biochem. Parasitol.">
        <title>Identification of polymorphic genes for use in assemblage B genotyping assays through comparative genomics of multiple assemblage B Giardia duodenalis isolates.</title>
        <authorList>
            <person name="Wielinga C."/>
            <person name="Thompson R.C."/>
            <person name="Monis P."/>
            <person name="Ryan U."/>
        </authorList>
    </citation>
    <scope>NUCLEOTIDE SEQUENCE [LARGE SCALE GENOMIC DNA]</scope>
    <source>
        <strain evidence="2 3">BAH15c1</strain>
    </source>
</reference>
<accession>A0A132NSN8</accession>
<gene>
    <name evidence="2" type="ORF">QR46_2900</name>
</gene>
<feature type="coiled-coil region" evidence="1">
    <location>
        <begin position="140"/>
        <end position="167"/>
    </location>
</feature>
<dbReference type="EMBL" id="JXTI01000083">
    <property type="protein sequence ID" value="KWX13119.1"/>
    <property type="molecule type" value="Genomic_DNA"/>
</dbReference>